<dbReference type="Proteomes" id="UP001206925">
    <property type="component" value="Unassembled WGS sequence"/>
</dbReference>
<gene>
    <name evidence="1" type="ORF">M8C21_000384</name>
</gene>
<protein>
    <submittedName>
        <fullName evidence="1">Uncharacterized protein</fullName>
    </submittedName>
</protein>
<reference evidence="1" key="1">
    <citation type="submission" date="2022-06" db="EMBL/GenBank/DDBJ databases">
        <title>Uncovering the hologenomic basis of an extraordinary plant invasion.</title>
        <authorList>
            <person name="Bieker V.C."/>
            <person name="Martin M.D."/>
            <person name="Gilbert T."/>
            <person name="Hodgins K."/>
            <person name="Battlay P."/>
            <person name="Petersen B."/>
            <person name="Wilson J."/>
        </authorList>
    </citation>
    <scope>NUCLEOTIDE SEQUENCE</scope>
    <source>
        <strain evidence="1">AA19_3_7</strain>
        <tissue evidence="1">Leaf</tissue>
    </source>
</reference>
<comment type="caution">
    <text evidence="1">The sequence shown here is derived from an EMBL/GenBank/DDBJ whole genome shotgun (WGS) entry which is preliminary data.</text>
</comment>
<accession>A0AAD5GMG2</accession>
<dbReference type="EMBL" id="JAMZMK010006571">
    <property type="protein sequence ID" value="KAI7748270.1"/>
    <property type="molecule type" value="Genomic_DNA"/>
</dbReference>
<proteinExistence type="predicted"/>
<dbReference type="AlphaFoldDB" id="A0AAD5GMG2"/>
<name>A0AAD5GMG2_AMBAR</name>
<keyword evidence="2" id="KW-1185">Reference proteome</keyword>
<feature type="non-terminal residue" evidence="1">
    <location>
        <position position="72"/>
    </location>
</feature>
<sequence>TDSKLALEIKEVSAHQLFAKSSLLYPLLHNSLVNNLDCTAYRGQQINIVNECFRLLEALVIHKSIESRLTNY</sequence>
<evidence type="ECO:0000313" key="2">
    <source>
        <dbReference type="Proteomes" id="UP001206925"/>
    </source>
</evidence>
<evidence type="ECO:0000313" key="1">
    <source>
        <dbReference type="EMBL" id="KAI7748270.1"/>
    </source>
</evidence>
<organism evidence="1 2">
    <name type="scientific">Ambrosia artemisiifolia</name>
    <name type="common">Common ragweed</name>
    <dbReference type="NCBI Taxonomy" id="4212"/>
    <lineage>
        <taxon>Eukaryota</taxon>
        <taxon>Viridiplantae</taxon>
        <taxon>Streptophyta</taxon>
        <taxon>Embryophyta</taxon>
        <taxon>Tracheophyta</taxon>
        <taxon>Spermatophyta</taxon>
        <taxon>Magnoliopsida</taxon>
        <taxon>eudicotyledons</taxon>
        <taxon>Gunneridae</taxon>
        <taxon>Pentapetalae</taxon>
        <taxon>asterids</taxon>
        <taxon>campanulids</taxon>
        <taxon>Asterales</taxon>
        <taxon>Asteraceae</taxon>
        <taxon>Asteroideae</taxon>
        <taxon>Heliantheae alliance</taxon>
        <taxon>Heliantheae</taxon>
        <taxon>Ambrosia</taxon>
    </lineage>
</organism>